<reference evidence="8" key="1">
    <citation type="journal article" date="2020" name="Microb. Genom.">
        <title>Genetic diversity of clinical and environmental Mucorales isolates obtained from an investigation of mucormycosis cases among solid organ transplant recipients.</title>
        <authorList>
            <person name="Nguyen M.H."/>
            <person name="Kaul D."/>
            <person name="Muto C."/>
            <person name="Cheng S.J."/>
            <person name="Richter R.A."/>
            <person name="Bruno V.M."/>
            <person name="Liu G."/>
            <person name="Beyhan S."/>
            <person name="Sundermann A.J."/>
            <person name="Mounaud S."/>
            <person name="Pasculle A.W."/>
            <person name="Nierman W.C."/>
            <person name="Driscoll E."/>
            <person name="Cumbie R."/>
            <person name="Clancy C.J."/>
            <person name="Dupont C.L."/>
        </authorList>
    </citation>
    <scope>NUCLEOTIDE SEQUENCE</scope>
    <source>
        <strain evidence="8">GL11</strain>
    </source>
</reference>
<dbReference type="AlphaFoldDB" id="A0A9P7BN64"/>
<evidence type="ECO:0000313" key="9">
    <source>
        <dbReference type="Proteomes" id="UP000716291"/>
    </source>
</evidence>
<dbReference type="InterPro" id="IPR001563">
    <property type="entry name" value="Peptidase_S10"/>
</dbReference>
<evidence type="ECO:0000256" key="7">
    <source>
        <dbReference type="RuleBase" id="RU361156"/>
    </source>
</evidence>
<dbReference type="Proteomes" id="UP000716291">
    <property type="component" value="Unassembled WGS sequence"/>
</dbReference>
<feature type="signal peptide" evidence="7">
    <location>
        <begin position="1"/>
        <end position="19"/>
    </location>
</feature>
<dbReference type="PANTHER" id="PTHR11802:SF113">
    <property type="entry name" value="SERINE CARBOXYPEPTIDASE CTSA-4.1"/>
    <property type="match status" value="1"/>
</dbReference>
<dbReference type="PRINTS" id="PR00724">
    <property type="entry name" value="CRBOXYPTASEC"/>
</dbReference>
<feature type="chain" id="PRO_5040544189" description="Carboxypeptidase" evidence="7">
    <location>
        <begin position="20"/>
        <end position="479"/>
    </location>
</feature>
<dbReference type="GO" id="GO:0004185">
    <property type="term" value="F:serine-type carboxypeptidase activity"/>
    <property type="evidence" value="ECO:0007669"/>
    <property type="project" value="UniProtKB-UniRule"/>
</dbReference>
<dbReference type="OrthoDB" id="443318at2759"/>
<keyword evidence="4 7" id="KW-0732">Signal</keyword>
<dbReference type="Gene3D" id="3.40.50.1820">
    <property type="entry name" value="alpha/beta hydrolase"/>
    <property type="match status" value="1"/>
</dbReference>
<evidence type="ECO:0000256" key="4">
    <source>
        <dbReference type="ARBA" id="ARBA00022729"/>
    </source>
</evidence>
<comment type="similarity">
    <text evidence="1 7">Belongs to the peptidase S10 family.</text>
</comment>
<dbReference type="EC" id="3.4.16.-" evidence="7"/>
<dbReference type="GO" id="GO:0000324">
    <property type="term" value="C:fungal-type vacuole"/>
    <property type="evidence" value="ECO:0007669"/>
    <property type="project" value="TreeGrafter"/>
</dbReference>
<evidence type="ECO:0000313" key="8">
    <source>
        <dbReference type="EMBL" id="KAG1303585.1"/>
    </source>
</evidence>
<dbReference type="InterPro" id="IPR018202">
    <property type="entry name" value="Ser_caboxypep_ser_AS"/>
</dbReference>
<gene>
    <name evidence="8" type="ORF">G6F64_009947</name>
</gene>
<accession>A0A9P7BN64</accession>
<dbReference type="PROSITE" id="PS00131">
    <property type="entry name" value="CARBOXYPEPT_SER_SER"/>
    <property type="match status" value="1"/>
</dbReference>
<keyword evidence="6" id="KW-0325">Glycoprotein</keyword>
<evidence type="ECO:0000256" key="2">
    <source>
        <dbReference type="ARBA" id="ARBA00022645"/>
    </source>
</evidence>
<keyword evidence="5 7" id="KW-0378">Hydrolase</keyword>
<name>A0A9P7BN64_RHIOR</name>
<evidence type="ECO:0000256" key="5">
    <source>
        <dbReference type="ARBA" id="ARBA00022801"/>
    </source>
</evidence>
<dbReference type="Gene3D" id="1.10.287.410">
    <property type="match status" value="1"/>
</dbReference>
<evidence type="ECO:0000256" key="3">
    <source>
        <dbReference type="ARBA" id="ARBA00022670"/>
    </source>
</evidence>
<protein>
    <recommendedName>
        <fullName evidence="7">Carboxypeptidase</fullName>
        <ecNumber evidence="7">3.4.16.-</ecNumber>
    </recommendedName>
</protein>
<proteinExistence type="inferred from homology"/>
<comment type="caution">
    <text evidence="8">The sequence shown here is derived from an EMBL/GenBank/DDBJ whole genome shotgun (WGS) entry which is preliminary data.</text>
</comment>
<dbReference type="InterPro" id="IPR029058">
    <property type="entry name" value="AB_hydrolase_fold"/>
</dbReference>
<keyword evidence="2 7" id="KW-0121">Carboxypeptidase</keyword>
<dbReference type="PANTHER" id="PTHR11802">
    <property type="entry name" value="SERINE PROTEASE FAMILY S10 SERINE CARBOXYPEPTIDASE"/>
    <property type="match status" value="1"/>
</dbReference>
<dbReference type="GO" id="GO:0006508">
    <property type="term" value="P:proteolysis"/>
    <property type="evidence" value="ECO:0007669"/>
    <property type="project" value="UniProtKB-KW"/>
</dbReference>
<sequence>MMLLIYYFMACLLTAVTESAISPNLSVLQRYKAQGYRILSSKNVQGYTVRIKRPDSCEDTIQYSGYIDKYDTDDHFFFYFTASRSNPQKDPLVLWLNGGPGCSSMMGLWMELGPCLVNDDGSGTKRNPYSWNNAANILFLDQPVNVGYSYGKSKVKNTQESAVDVYAFLQLFLDEYKEYASNPFHIAGESYGGHYLPALSSEIIKRNREAAKKGLVKINYQSMLIGNGWTDPRIQYRGYATYGCTGLTEYQPLFNQSVCDIMKATYPTCDLMMTTCNQLPTALACIPAEMYCENTQTRPFRATGLNPYDIRVKCEGNSGLCYDRITAIQSFANRVDTKTNLGVDPQVTEYESCSDTVGIRFGKTGDGSFDLSSKVAETLDAGVRVLLYVGEMDWICNWVGNLEWTLNMRWKGKKGYISAPVLPWYSTLTGKHAGDVRTFENLTFLKVFDAGHMVVVPFDQPENALDFFDKWLASIPIAN</sequence>
<evidence type="ECO:0000256" key="6">
    <source>
        <dbReference type="ARBA" id="ARBA00023180"/>
    </source>
</evidence>
<organism evidence="8 9">
    <name type="scientific">Rhizopus oryzae</name>
    <name type="common">Mucormycosis agent</name>
    <name type="synonym">Rhizopus arrhizus var. delemar</name>
    <dbReference type="NCBI Taxonomy" id="64495"/>
    <lineage>
        <taxon>Eukaryota</taxon>
        <taxon>Fungi</taxon>
        <taxon>Fungi incertae sedis</taxon>
        <taxon>Mucoromycota</taxon>
        <taxon>Mucoromycotina</taxon>
        <taxon>Mucoromycetes</taxon>
        <taxon>Mucorales</taxon>
        <taxon>Mucorineae</taxon>
        <taxon>Rhizopodaceae</taxon>
        <taxon>Rhizopus</taxon>
    </lineage>
</organism>
<dbReference type="EMBL" id="JAANQT010001929">
    <property type="protein sequence ID" value="KAG1303585.1"/>
    <property type="molecule type" value="Genomic_DNA"/>
</dbReference>
<evidence type="ECO:0000256" key="1">
    <source>
        <dbReference type="ARBA" id="ARBA00009431"/>
    </source>
</evidence>
<keyword evidence="3 7" id="KW-0645">Protease</keyword>
<dbReference type="Pfam" id="PF00450">
    <property type="entry name" value="Peptidase_S10"/>
    <property type="match status" value="1"/>
</dbReference>
<dbReference type="SUPFAM" id="SSF53474">
    <property type="entry name" value="alpha/beta-Hydrolases"/>
    <property type="match status" value="1"/>
</dbReference>
<keyword evidence="9" id="KW-1185">Reference proteome</keyword>